<dbReference type="InterPro" id="IPR029063">
    <property type="entry name" value="SAM-dependent_MTases_sf"/>
</dbReference>
<dbReference type="Gene3D" id="3.40.50.150">
    <property type="entry name" value="Vaccinia Virus protein VP39"/>
    <property type="match status" value="1"/>
</dbReference>
<proteinExistence type="predicted"/>
<evidence type="ECO:0000313" key="1">
    <source>
        <dbReference type="EMBL" id="GIL39834.1"/>
    </source>
</evidence>
<reference evidence="1" key="1">
    <citation type="submission" date="2021-02" db="EMBL/GenBank/DDBJ databases">
        <title>Genome sequence of Rhodospirillales sp. strain TMPK1 isolated from soil.</title>
        <authorList>
            <person name="Nakai R."/>
            <person name="Kusada H."/>
            <person name="Tamaki H."/>
        </authorList>
    </citation>
    <scope>NUCLEOTIDE SEQUENCE</scope>
    <source>
        <strain evidence="1">TMPK1</strain>
    </source>
</reference>
<dbReference type="RefSeq" id="WP_420242954.1">
    <property type="nucleotide sequence ID" value="NZ_BOPV01000001.1"/>
</dbReference>
<organism evidence="1 2">
    <name type="scientific">Roseiterribacter gracilis</name>
    <dbReference type="NCBI Taxonomy" id="2812848"/>
    <lineage>
        <taxon>Bacteria</taxon>
        <taxon>Pseudomonadati</taxon>
        <taxon>Pseudomonadota</taxon>
        <taxon>Alphaproteobacteria</taxon>
        <taxon>Rhodospirillales</taxon>
        <taxon>Roseiterribacteraceae</taxon>
        <taxon>Roseiterribacter</taxon>
    </lineage>
</organism>
<dbReference type="SUPFAM" id="SSF53335">
    <property type="entry name" value="S-adenosyl-L-methionine-dependent methyltransferases"/>
    <property type="match status" value="1"/>
</dbReference>
<comment type="caution">
    <text evidence="1">The sequence shown here is derived from an EMBL/GenBank/DDBJ whole genome shotgun (WGS) entry which is preliminary data.</text>
</comment>
<dbReference type="Proteomes" id="UP000681075">
    <property type="component" value="Unassembled WGS sequence"/>
</dbReference>
<gene>
    <name evidence="1" type="ORF">TMPK1_20710</name>
</gene>
<dbReference type="EMBL" id="BOPV01000001">
    <property type="protein sequence ID" value="GIL39834.1"/>
    <property type="molecule type" value="Genomic_DNA"/>
</dbReference>
<keyword evidence="2" id="KW-1185">Reference proteome</keyword>
<name>A0A8S8XAQ0_9PROT</name>
<sequence length="387" mass="43104">MRALIKKFARAIAGREIDLLRQSAADAAAAREFIEQLRRDLTPLTHATVHPPAPGDAGLIEQLNYRFALLDQRGGVLEHHAVMLHKELDELRKDVQILARTLTLPPTDLWYDGTGVAAAKEPPIGVLPSSMICRQREMDTDWYAYWTGRMAHKPRYHRKMWEFVFIAQALYERGQLAPGKRGLGFGVGKEPLAALFATFGADTVGTDMPFEGAIEAGWATDNQHAAGKAQMRWPTICPDDKFDAHVSFETFDMTKTPGAFRDFDFCWSSCALEHLGSIDAGLSFIERSIETLKVGGVAVHTTEYNLISNDETVETGGTVLFRKRDFEAVIERLEKAGHKVAPLDLRPGAQPVERYVDIAPFRDEPHLRLALMGYATTSMGLIVTRGR</sequence>
<accession>A0A8S8XAQ0</accession>
<evidence type="ECO:0000313" key="2">
    <source>
        <dbReference type="Proteomes" id="UP000681075"/>
    </source>
</evidence>
<protein>
    <submittedName>
        <fullName evidence="1">Uncharacterized protein</fullName>
    </submittedName>
</protein>
<dbReference type="AlphaFoldDB" id="A0A8S8XAQ0"/>